<evidence type="ECO:0000256" key="9">
    <source>
        <dbReference type="ARBA" id="ARBA00032766"/>
    </source>
</evidence>
<comment type="caution">
    <text evidence="11">The sequence shown here is derived from an EMBL/GenBank/DDBJ whole genome shotgun (WGS) entry which is preliminary data.</text>
</comment>
<dbReference type="GO" id="GO:0005968">
    <property type="term" value="C:Rab-protein geranylgeranyltransferase complex"/>
    <property type="evidence" value="ECO:0007669"/>
    <property type="project" value="TreeGrafter"/>
</dbReference>
<feature type="domain" description="Prenyltransferase alpha-alpha toroid" evidence="10">
    <location>
        <begin position="20"/>
        <end position="157"/>
    </location>
</feature>
<evidence type="ECO:0000256" key="3">
    <source>
        <dbReference type="ARBA" id="ARBA00022602"/>
    </source>
</evidence>
<dbReference type="GO" id="GO:0046872">
    <property type="term" value="F:metal ion binding"/>
    <property type="evidence" value="ECO:0007669"/>
    <property type="project" value="UniProtKB-KW"/>
</dbReference>
<dbReference type="InterPro" id="IPR045089">
    <property type="entry name" value="PGGT1B-like"/>
</dbReference>
<keyword evidence="4 11" id="KW-0808">Transferase</keyword>
<dbReference type="PANTHER" id="PTHR11774:SF11">
    <property type="entry name" value="GERANYLGERANYL TRANSFERASE TYPE-2 SUBUNIT BETA"/>
    <property type="match status" value="1"/>
</dbReference>
<gene>
    <name evidence="11" type="ORF">Ocin01_00261</name>
</gene>
<dbReference type="Gene3D" id="1.50.10.20">
    <property type="match status" value="1"/>
</dbReference>
<dbReference type="InterPro" id="IPR008930">
    <property type="entry name" value="Terpenoid_cyclase/PrenylTrfase"/>
</dbReference>
<sequence>MAASLSTDIILPNAPPDLLLPKHAGFLTKYGTAKDDYDYCMTEFLRMSGMYWGLTALQLMDRLDSVPKEDVVAFVQDCFHEGTGGFSPAKDHDPHLLYSLSAIQILAMYDEFKAVDCSKVVEFVQSLQQPDGSFFGDKYGEVDIRFSFCAIATLALLVGYIQI</sequence>
<proteinExistence type="inferred from homology"/>
<dbReference type="OrthoDB" id="5428259at2759"/>
<evidence type="ECO:0000256" key="7">
    <source>
        <dbReference type="ARBA" id="ARBA00022833"/>
    </source>
</evidence>
<evidence type="ECO:0000313" key="12">
    <source>
        <dbReference type="Proteomes" id="UP000094527"/>
    </source>
</evidence>
<evidence type="ECO:0000256" key="8">
    <source>
        <dbReference type="ARBA" id="ARBA00030816"/>
    </source>
</evidence>
<keyword evidence="7" id="KW-0862">Zinc</keyword>
<evidence type="ECO:0000259" key="10">
    <source>
        <dbReference type="Pfam" id="PF00432"/>
    </source>
</evidence>
<dbReference type="OMA" id="ISACNGH"/>
<comment type="cofactor">
    <cofactor evidence="1">
        <name>Zn(2+)</name>
        <dbReference type="ChEBI" id="CHEBI:29105"/>
    </cofactor>
</comment>
<evidence type="ECO:0000256" key="4">
    <source>
        <dbReference type="ARBA" id="ARBA00022679"/>
    </source>
</evidence>
<dbReference type="SUPFAM" id="SSF48239">
    <property type="entry name" value="Terpenoid cyclases/Protein prenyltransferases"/>
    <property type="match status" value="1"/>
</dbReference>
<dbReference type="STRING" id="48709.A0A1D2NMX1"/>
<evidence type="ECO:0000256" key="5">
    <source>
        <dbReference type="ARBA" id="ARBA00022723"/>
    </source>
</evidence>
<evidence type="ECO:0000256" key="1">
    <source>
        <dbReference type="ARBA" id="ARBA00001947"/>
    </source>
</evidence>
<dbReference type="EMBL" id="LJIJ01000005">
    <property type="protein sequence ID" value="ODN06435.1"/>
    <property type="molecule type" value="Genomic_DNA"/>
</dbReference>
<dbReference type="GO" id="GO:0004663">
    <property type="term" value="F:Rab geranylgeranyltransferase activity"/>
    <property type="evidence" value="ECO:0007669"/>
    <property type="project" value="TreeGrafter"/>
</dbReference>
<dbReference type="InterPro" id="IPR001330">
    <property type="entry name" value="Prenyltrans"/>
</dbReference>
<evidence type="ECO:0000256" key="6">
    <source>
        <dbReference type="ARBA" id="ARBA00022737"/>
    </source>
</evidence>
<dbReference type="Proteomes" id="UP000094527">
    <property type="component" value="Unassembled WGS sequence"/>
</dbReference>
<reference evidence="11 12" key="1">
    <citation type="journal article" date="2016" name="Genome Biol. Evol.">
        <title>Gene Family Evolution Reflects Adaptation to Soil Environmental Stressors in the Genome of the Collembolan Orchesella cincta.</title>
        <authorList>
            <person name="Faddeeva-Vakhrusheva A."/>
            <person name="Derks M.F."/>
            <person name="Anvar S.Y."/>
            <person name="Agamennone V."/>
            <person name="Suring W."/>
            <person name="Smit S."/>
            <person name="van Straalen N.M."/>
            <person name="Roelofs D."/>
        </authorList>
    </citation>
    <scope>NUCLEOTIDE SEQUENCE [LARGE SCALE GENOMIC DNA]</scope>
    <source>
        <tissue evidence="11">Mixed pool</tissue>
    </source>
</reference>
<dbReference type="Pfam" id="PF00432">
    <property type="entry name" value="Prenyltrans"/>
    <property type="match status" value="1"/>
</dbReference>
<organism evidence="11 12">
    <name type="scientific">Orchesella cincta</name>
    <name type="common">Springtail</name>
    <name type="synonym">Podura cincta</name>
    <dbReference type="NCBI Taxonomy" id="48709"/>
    <lineage>
        <taxon>Eukaryota</taxon>
        <taxon>Metazoa</taxon>
        <taxon>Ecdysozoa</taxon>
        <taxon>Arthropoda</taxon>
        <taxon>Hexapoda</taxon>
        <taxon>Collembola</taxon>
        <taxon>Entomobryomorpha</taxon>
        <taxon>Entomobryoidea</taxon>
        <taxon>Orchesellidae</taxon>
        <taxon>Orchesellinae</taxon>
        <taxon>Orchesella</taxon>
    </lineage>
</organism>
<keyword evidence="3" id="KW-0637">Prenyltransferase</keyword>
<comment type="similarity">
    <text evidence="2">Belongs to the protein prenyltransferase subunit beta family.</text>
</comment>
<evidence type="ECO:0000256" key="2">
    <source>
        <dbReference type="ARBA" id="ARBA00010497"/>
    </source>
</evidence>
<keyword evidence="12" id="KW-1185">Reference proteome</keyword>
<dbReference type="PANTHER" id="PTHR11774">
    <property type="entry name" value="GERANYLGERANYL TRANSFERASE TYPE BETA SUBUNIT"/>
    <property type="match status" value="1"/>
</dbReference>
<accession>A0A1D2NMX1</accession>
<keyword evidence="6" id="KW-0677">Repeat</keyword>
<name>A0A1D2NMX1_ORCCI</name>
<keyword evidence="5" id="KW-0479">Metal-binding</keyword>
<evidence type="ECO:0000313" key="11">
    <source>
        <dbReference type="EMBL" id="ODN06435.1"/>
    </source>
</evidence>
<dbReference type="AlphaFoldDB" id="A0A1D2NMX1"/>
<protein>
    <recommendedName>
        <fullName evidence="8">Geranylgeranyl transferase type II subunit beta</fullName>
    </recommendedName>
    <alternativeName>
        <fullName evidence="9">Type II protein geranyl-geranyltransferase subunit beta</fullName>
    </alternativeName>
</protein>